<sequence length="70" mass="7764">MSYWRIAGVVLTVAACCLAADQDILTILRQQRGIASFIGFLEQYDDLVDILNQGTFSGTQPCHGRVHNDH</sequence>
<protein>
    <submittedName>
        <fullName evidence="2">Uncharacterized protein</fullName>
    </submittedName>
</protein>
<dbReference type="GeneID" id="19170740"/>
<organism evidence="2 3">
    <name type="scientific">Capronia epimyces CBS 606.96</name>
    <dbReference type="NCBI Taxonomy" id="1182542"/>
    <lineage>
        <taxon>Eukaryota</taxon>
        <taxon>Fungi</taxon>
        <taxon>Dikarya</taxon>
        <taxon>Ascomycota</taxon>
        <taxon>Pezizomycotina</taxon>
        <taxon>Eurotiomycetes</taxon>
        <taxon>Chaetothyriomycetidae</taxon>
        <taxon>Chaetothyriales</taxon>
        <taxon>Herpotrichiellaceae</taxon>
        <taxon>Capronia</taxon>
    </lineage>
</organism>
<dbReference type="AlphaFoldDB" id="W9XQJ6"/>
<dbReference type="STRING" id="1182542.W9XQJ6"/>
<feature type="signal peptide" evidence="1">
    <location>
        <begin position="1"/>
        <end position="19"/>
    </location>
</feature>
<accession>W9XQJ6</accession>
<evidence type="ECO:0000313" key="3">
    <source>
        <dbReference type="Proteomes" id="UP000019478"/>
    </source>
</evidence>
<evidence type="ECO:0000313" key="2">
    <source>
        <dbReference type="EMBL" id="EXJ82817.1"/>
    </source>
</evidence>
<keyword evidence="3" id="KW-1185">Reference proteome</keyword>
<gene>
    <name evidence="2" type="ORF">A1O3_06632</name>
</gene>
<comment type="caution">
    <text evidence="2">The sequence shown here is derived from an EMBL/GenBank/DDBJ whole genome shotgun (WGS) entry which is preliminary data.</text>
</comment>
<name>W9XQJ6_9EURO</name>
<dbReference type="EMBL" id="AMGY01000005">
    <property type="protein sequence ID" value="EXJ82817.1"/>
    <property type="molecule type" value="Genomic_DNA"/>
</dbReference>
<evidence type="ECO:0000256" key="1">
    <source>
        <dbReference type="SAM" id="SignalP"/>
    </source>
</evidence>
<feature type="chain" id="PRO_5004934309" evidence="1">
    <location>
        <begin position="20"/>
        <end position="70"/>
    </location>
</feature>
<reference evidence="2 3" key="1">
    <citation type="submission" date="2013-03" db="EMBL/GenBank/DDBJ databases">
        <title>The Genome Sequence of Capronia epimyces CBS 606.96.</title>
        <authorList>
            <consortium name="The Broad Institute Genomics Platform"/>
            <person name="Cuomo C."/>
            <person name="de Hoog S."/>
            <person name="Gorbushina A."/>
            <person name="Walker B."/>
            <person name="Young S.K."/>
            <person name="Zeng Q."/>
            <person name="Gargeya S."/>
            <person name="Fitzgerald M."/>
            <person name="Haas B."/>
            <person name="Abouelleil A."/>
            <person name="Allen A.W."/>
            <person name="Alvarado L."/>
            <person name="Arachchi H.M."/>
            <person name="Berlin A.M."/>
            <person name="Chapman S.B."/>
            <person name="Gainer-Dewar J."/>
            <person name="Goldberg J."/>
            <person name="Griggs A."/>
            <person name="Gujja S."/>
            <person name="Hansen M."/>
            <person name="Howarth C."/>
            <person name="Imamovic A."/>
            <person name="Ireland A."/>
            <person name="Larimer J."/>
            <person name="McCowan C."/>
            <person name="Murphy C."/>
            <person name="Pearson M."/>
            <person name="Poon T.W."/>
            <person name="Priest M."/>
            <person name="Roberts A."/>
            <person name="Saif S."/>
            <person name="Shea T."/>
            <person name="Sisk P."/>
            <person name="Sykes S."/>
            <person name="Wortman J."/>
            <person name="Nusbaum C."/>
            <person name="Birren B."/>
        </authorList>
    </citation>
    <scope>NUCLEOTIDE SEQUENCE [LARGE SCALE GENOMIC DNA]</scope>
    <source>
        <strain evidence="2 3">CBS 606.96</strain>
    </source>
</reference>
<dbReference type="HOGENOM" id="CLU_2757554_0_0_1"/>
<proteinExistence type="predicted"/>
<keyword evidence="1" id="KW-0732">Signal</keyword>
<dbReference type="RefSeq" id="XP_007734940.1">
    <property type="nucleotide sequence ID" value="XM_007736750.1"/>
</dbReference>
<dbReference type="PROSITE" id="PS51257">
    <property type="entry name" value="PROKAR_LIPOPROTEIN"/>
    <property type="match status" value="1"/>
</dbReference>
<dbReference type="Proteomes" id="UP000019478">
    <property type="component" value="Unassembled WGS sequence"/>
</dbReference>